<keyword evidence="7" id="KW-1006">Bacterial flagellum protein export</keyword>
<keyword evidence="6" id="KW-0653">Protein transport</keyword>
<proteinExistence type="inferred from homology"/>
<accession>A0A1B4FJ79</accession>
<evidence type="ECO:0000256" key="1">
    <source>
        <dbReference type="ARBA" id="ARBA00003041"/>
    </source>
</evidence>
<dbReference type="PANTHER" id="PTHR34982">
    <property type="entry name" value="YOP PROTEINS TRANSLOCATION PROTEIN L"/>
    <property type="match status" value="1"/>
</dbReference>
<keyword evidence="10" id="KW-1185">Reference proteome</keyword>
<dbReference type="InterPro" id="IPR051472">
    <property type="entry name" value="T3SS_Stator/FliH"/>
</dbReference>
<dbReference type="AlphaFoldDB" id="A0A1B4FJ79"/>
<reference evidence="9 10" key="1">
    <citation type="submission" date="2015-12" db="EMBL/GenBank/DDBJ databases">
        <title>Diversity of Burkholderia near neighbor genomes.</title>
        <authorList>
            <person name="Sahl J."/>
            <person name="Wagner D."/>
            <person name="Keim P."/>
        </authorList>
    </citation>
    <scope>NUCLEOTIDE SEQUENCE [LARGE SCALE GENOMIC DNA]</scope>
    <source>
        <strain evidence="9 10">BDU6</strain>
    </source>
</reference>
<evidence type="ECO:0000313" key="9">
    <source>
        <dbReference type="EMBL" id="AOJ03739.1"/>
    </source>
</evidence>
<dbReference type="KEGG" id="buu:WS70_17530"/>
<sequence>MYFRVLKNAVGESDVFSASRVVKAEAVEALFEAIDLRKRLVADLEQARVDRLAAIEDARRDGYAQGKREAFQTMAERLQNAHGFFDRAHATFEAQFASFVRLAVTRLVGQLSDGARVQAVIQHARAEFEEAHALSVVVHPDDASAARDAMARWPSSGRSVLVEDASIGRGDCRLESPFAVVEYEWRALFEGIERAALEAWRDTEPLEKERG</sequence>
<evidence type="ECO:0000256" key="2">
    <source>
        <dbReference type="ARBA" id="ARBA00006602"/>
    </source>
</evidence>
<evidence type="ECO:0000256" key="5">
    <source>
        <dbReference type="ARBA" id="ARBA00022795"/>
    </source>
</evidence>
<organism evidence="9 10">
    <name type="scientific">Burkholderia mayonis</name>
    <dbReference type="NCBI Taxonomy" id="1385591"/>
    <lineage>
        <taxon>Bacteria</taxon>
        <taxon>Pseudomonadati</taxon>
        <taxon>Pseudomonadota</taxon>
        <taxon>Betaproteobacteria</taxon>
        <taxon>Burkholderiales</taxon>
        <taxon>Burkholderiaceae</taxon>
        <taxon>Burkholderia</taxon>
        <taxon>pseudomallei group</taxon>
    </lineage>
</organism>
<gene>
    <name evidence="9" type="ORF">WS70_17530</name>
</gene>
<feature type="domain" description="Flagellar assembly protein FliH/Type III secretion system HrpE" evidence="8">
    <location>
        <begin position="115"/>
        <end position="183"/>
    </location>
</feature>
<dbReference type="GO" id="GO:0015031">
    <property type="term" value="P:protein transport"/>
    <property type="evidence" value="ECO:0007669"/>
    <property type="project" value="UniProtKB-KW"/>
</dbReference>
<protein>
    <recommendedName>
        <fullName evidence="3">Flagellar assembly protein FliH</fullName>
    </recommendedName>
</protein>
<evidence type="ECO:0000256" key="4">
    <source>
        <dbReference type="ARBA" id="ARBA00022448"/>
    </source>
</evidence>
<evidence type="ECO:0000259" key="8">
    <source>
        <dbReference type="Pfam" id="PF02108"/>
    </source>
</evidence>
<dbReference type="GO" id="GO:0044781">
    <property type="term" value="P:bacterial-type flagellum organization"/>
    <property type="evidence" value="ECO:0007669"/>
    <property type="project" value="UniProtKB-KW"/>
</dbReference>
<keyword evidence="4" id="KW-0813">Transport</keyword>
<dbReference type="Pfam" id="PF02108">
    <property type="entry name" value="FliH"/>
    <property type="match status" value="1"/>
</dbReference>
<evidence type="ECO:0000256" key="6">
    <source>
        <dbReference type="ARBA" id="ARBA00022927"/>
    </source>
</evidence>
<evidence type="ECO:0000256" key="7">
    <source>
        <dbReference type="ARBA" id="ARBA00023225"/>
    </source>
</evidence>
<dbReference type="InterPro" id="IPR018035">
    <property type="entry name" value="Flagellar_FliH/T3SS_HrpE"/>
</dbReference>
<comment type="function">
    <text evidence="1">Needed for flagellar regrowth and assembly.</text>
</comment>
<evidence type="ECO:0000313" key="10">
    <source>
        <dbReference type="Proteomes" id="UP000062519"/>
    </source>
</evidence>
<dbReference type="Proteomes" id="UP000062519">
    <property type="component" value="Chromosome 2"/>
</dbReference>
<dbReference type="GO" id="GO:0005829">
    <property type="term" value="C:cytosol"/>
    <property type="evidence" value="ECO:0007669"/>
    <property type="project" value="TreeGrafter"/>
</dbReference>
<evidence type="ECO:0000256" key="3">
    <source>
        <dbReference type="ARBA" id="ARBA00016507"/>
    </source>
</evidence>
<comment type="similarity">
    <text evidence="2">Belongs to the FliH family.</text>
</comment>
<dbReference type="PANTHER" id="PTHR34982:SF1">
    <property type="entry name" value="FLAGELLAR ASSEMBLY PROTEIN FLIH"/>
    <property type="match status" value="1"/>
</dbReference>
<name>A0A1B4FJ79_9BURK</name>
<keyword evidence="5" id="KW-1005">Bacterial flagellum biogenesis</keyword>
<dbReference type="EMBL" id="CP013387">
    <property type="protein sequence ID" value="AOJ03739.1"/>
    <property type="molecule type" value="Genomic_DNA"/>
</dbReference>